<dbReference type="RefSeq" id="WP_349094220.1">
    <property type="nucleotide sequence ID" value="NZ_JBBMFL010000009.1"/>
</dbReference>
<dbReference type="SUPFAM" id="SSF56194">
    <property type="entry name" value="Uridine diphospho-N-Acetylenolpyruvylglucosamine reductase, MurB, C-terminal domain"/>
    <property type="match status" value="1"/>
</dbReference>
<dbReference type="PROSITE" id="PS51387">
    <property type="entry name" value="FAD_PCMH"/>
    <property type="match status" value="1"/>
</dbReference>
<evidence type="ECO:0000256" key="11">
    <source>
        <dbReference type="ARBA" id="ARBA00022857"/>
    </source>
</evidence>
<keyword evidence="12 19" id="KW-0133">Cell shape</keyword>
<evidence type="ECO:0000256" key="13">
    <source>
        <dbReference type="ARBA" id="ARBA00022984"/>
    </source>
</evidence>
<name>A0ABV1GXS6_9BACT</name>
<keyword evidence="11 19" id="KW-0521">NADP</keyword>
<keyword evidence="8 19" id="KW-0132">Cell division</keyword>
<gene>
    <name evidence="19 21" type="primary">murB</name>
    <name evidence="21" type="ORF">WMO46_09295</name>
</gene>
<evidence type="ECO:0000313" key="21">
    <source>
        <dbReference type="EMBL" id="MEQ2545140.1"/>
    </source>
</evidence>
<evidence type="ECO:0000256" key="10">
    <source>
        <dbReference type="ARBA" id="ARBA00022827"/>
    </source>
</evidence>
<comment type="function">
    <text evidence="2 19">Cell wall formation.</text>
</comment>
<evidence type="ECO:0000256" key="18">
    <source>
        <dbReference type="ARBA" id="ARBA00048914"/>
    </source>
</evidence>
<dbReference type="InterPro" id="IPR036635">
    <property type="entry name" value="MurB_C_sf"/>
</dbReference>
<dbReference type="Gene3D" id="3.30.465.10">
    <property type="match status" value="1"/>
</dbReference>
<evidence type="ECO:0000313" key="22">
    <source>
        <dbReference type="Proteomes" id="UP001460202"/>
    </source>
</evidence>
<evidence type="ECO:0000256" key="8">
    <source>
        <dbReference type="ARBA" id="ARBA00022618"/>
    </source>
</evidence>
<dbReference type="Pfam" id="PF01565">
    <property type="entry name" value="FAD_binding_4"/>
    <property type="match status" value="1"/>
</dbReference>
<organism evidence="21 22">
    <name type="scientific">Alistipes intestinihominis</name>
    <dbReference type="NCBI Taxonomy" id="3133172"/>
    <lineage>
        <taxon>Bacteria</taxon>
        <taxon>Pseudomonadati</taxon>
        <taxon>Bacteroidota</taxon>
        <taxon>Bacteroidia</taxon>
        <taxon>Bacteroidales</taxon>
        <taxon>Rikenellaceae</taxon>
        <taxon>Alistipes</taxon>
    </lineage>
</organism>
<comment type="catalytic activity">
    <reaction evidence="18 19">
        <text>UDP-N-acetyl-alpha-D-muramate + NADP(+) = UDP-N-acetyl-3-O-(1-carboxyvinyl)-alpha-D-glucosamine + NADPH + H(+)</text>
        <dbReference type="Rhea" id="RHEA:12248"/>
        <dbReference type="ChEBI" id="CHEBI:15378"/>
        <dbReference type="ChEBI" id="CHEBI:57783"/>
        <dbReference type="ChEBI" id="CHEBI:58349"/>
        <dbReference type="ChEBI" id="CHEBI:68483"/>
        <dbReference type="ChEBI" id="CHEBI:70757"/>
        <dbReference type="EC" id="1.3.1.98"/>
    </reaction>
</comment>
<keyword evidence="16 19" id="KW-0961">Cell wall biogenesis/degradation</keyword>
<dbReference type="EMBL" id="JBBMFL010000009">
    <property type="protein sequence ID" value="MEQ2545140.1"/>
    <property type="molecule type" value="Genomic_DNA"/>
</dbReference>
<dbReference type="InterPro" id="IPR016166">
    <property type="entry name" value="FAD-bd_PCMH"/>
</dbReference>
<dbReference type="InterPro" id="IPR006094">
    <property type="entry name" value="Oxid_FAD_bind_N"/>
</dbReference>
<comment type="cofactor">
    <cofactor evidence="1 19">
        <name>FAD</name>
        <dbReference type="ChEBI" id="CHEBI:57692"/>
    </cofactor>
</comment>
<dbReference type="Gene3D" id="3.90.78.10">
    <property type="entry name" value="UDP-N-acetylenolpyruvoylglucosamine reductase, C-terminal domain"/>
    <property type="match status" value="1"/>
</dbReference>
<dbReference type="GO" id="GO:0008762">
    <property type="term" value="F:UDP-N-acetylmuramate dehydrogenase activity"/>
    <property type="evidence" value="ECO:0007669"/>
    <property type="project" value="UniProtKB-EC"/>
</dbReference>
<comment type="caution">
    <text evidence="21">The sequence shown here is derived from an EMBL/GenBank/DDBJ whole genome shotgun (WGS) entry which is preliminary data.</text>
</comment>
<reference evidence="21 22" key="1">
    <citation type="submission" date="2024-03" db="EMBL/GenBank/DDBJ databases">
        <title>Human intestinal bacterial collection.</title>
        <authorList>
            <person name="Pauvert C."/>
            <person name="Hitch T.C.A."/>
            <person name="Clavel T."/>
        </authorList>
    </citation>
    <scope>NUCLEOTIDE SEQUENCE [LARGE SCALE GENOMIC DNA]</scope>
    <source>
        <strain evidence="21 22">CLA-KB-H122</strain>
    </source>
</reference>
<keyword evidence="15 19" id="KW-0131">Cell cycle</keyword>
<dbReference type="NCBIfam" id="TIGR00179">
    <property type="entry name" value="murB"/>
    <property type="match status" value="1"/>
</dbReference>
<evidence type="ECO:0000256" key="15">
    <source>
        <dbReference type="ARBA" id="ARBA00023306"/>
    </source>
</evidence>
<evidence type="ECO:0000256" key="9">
    <source>
        <dbReference type="ARBA" id="ARBA00022630"/>
    </source>
</evidence>
<dbReference type="InterPro" id="IPR003170">
    <property type="entry name" value="MurB"/>
</dbReference>
<feature type="active site" evidence="19">
    <location>
        <position position="163"/>
    </location>
</feature>
<comment type="subcellular location">
    <subcellularLocation>
        <location evidence="3 19">Cytoplasm</location>
    </subcellularLocation>
</comment>
<evidence type="ECO:0000256" key="5">
    <source>
        <dbReference type="ARBA" id="ARBA00012518"/>
    </source>
</evidence>
<dbReference type="Proteomes" id="UP001460202">
    <property type="component" value="Unassembled WGS sequence"/>
</dbReference>
<keyword evidence="10 19" id="KW-0274">FAD</keyword>
<dbReference type="InterPro" id="IPR011601">
    <property type="entry name" value="MurB_C"/>
</dbReference>
<evidence type="ECO:0000256" key="1">
    <source>
        <dbReference type="ARBA" id="ARBA00001974"/>
    </source>
</evidence>
<evidence type="ECO:0000256" key="17">
    <source>
        <dbReference type="ARBA" id="ARBA00031026"/>
    </source>
</evidence>
<keyword evidence="22" id="KW-1185">Reference proteome</keyword>
<dbReference type="InterPro" id="IPR016167">
    <property type="entry name" value="FAD-bd_PCMH_sub1"/>
</dbReference>
<keyword evidence="7 19" id="KW-0963">Cytoplasm</keyword>
<dbReference type="PANTHER" id="PTHR21071:SF4">
    <property type="entry name" value="UDP-N-ACETYLENOLPYRUVOYLGLUCOSAMINE REDUCTASE"/>
    <property type="match status" value="1"/>
</dbReference>
<evidence type="ECO:0000256" key="19">
    <source>
        <dbReference type="HAMAP-Rule" id="MF_00037"/>
    </source>
</evidence>
<evidence type="ECO:0000256" key="2">
    <source>
        <dbReference type="ARBA" id="ARBA00003921"/>
    </source>
</evidence>
<dbReference type="Gene3D" id="3.30.43.10">
    <property type="entry name" value="Uridine Diphospho-n-acetylenolpyruvylglucosamine Reductase, domain 2"/>
    <property type="match status" value="1"/>
</dbReference>
<feature type="domain" description="FAD-binding PCMH-type" evidence="20">
    <location>
        <begin position="18"/>
        <end position="187"/>
    </location>
</feature>
<proteinExistence type="inferred from homology"/>
<evidence type="ECO:0000256" key="14">
    <source>
        <dbReference type="ARBA" id="ARBA00023002"/>
    </source>
</evidence>
<dbReference type="PANTHER" id="PTHR21071">
    <property type="entry name" value="UDP-N-ACETYLENOLPYRUVOYLGLUCOSAMINE REDUCTASE"/>
    <property type="match status" value="1"/>
</dbReference>
<dbReference type="NCBIfam" id="NF000755">
    <property type="entry name" value="PRK00046.1"/>
    <property type="match status" value="1"/>
</dbReference>
<protein>
    <recommendedName>
        <fullName evidence="6 19">UDP-N-acetylenolpyruvoylglucosamine reductase</fullName>
        <ecNumber evidence="5 19">1.3.1.98</ecNumber>
    </recommendedName>
    <alternativeName>
        <fullName evidence="17 19">UDP-N-acetylmuramate dehydrogenase</fullName>
    </alternativeName>
</protein>
<feature type="active site" description="Proton donor" evidence="19">
    <location>
        <position position="235"/>
    </location>
</feature>
<keyword evidence="14 19" id="KW-0560">Oxidoreductase</keyword>
<dbReference type="EC" id="1.3.1.98" evidence="5 19"/>
<keyword evidence="9 19" id="KW-0285">Flavoprotein</keyword>
<evidence type="ECO:0000256" key="6">
    <source>
        <dbReference type="ARBA" id="ARBA00015188"/>
    </source>
</evidence>
<dbReference type="NCBIfam" id="NF010478">
    <property type="entry name" value="PRK13903.1"/>
    <property type="match status" value="1"/>
</dbReference>
<dbReference type="HAMAP" id="MF_00037">
    <property type="entry name" value="MurB"/>
    <property type="match status" value="1"/>
</dbReference>
<evidence type="ECO:0000256" key="16">
    <source>
        <dbReference type="ARBA" id="ARBA00023316"/>
    </source>
</evidence>
<evidence type="ECO:0000259" key="20">
    <source>
        <dbReference type="PROSITE" id="PS51387"/>
    </source>
</evidence>
<evidence type="ECO:0000256" key="12">
    <source>
        <dbReference type="ARBA" id="ARBA00022960"/>
    </source>
</evidence>
<dbReference type="SUPFAM" id="SSF56176">
    <property type="entry name" value="FAD-binding/transporter-associated domain-like"/>
    <property type="match status" value="1"/>
</dbReference>
<sequence>MIREFHQISLRTRNSFGVDQQAARLVEFETPEDLRTLFAAGIPEKWTVLAGGNNILFTRDYDGVLLTPVARGITLLSDDGDEVRVRADAGVEWDDLVEWAVGRGLWGIENLSLIPGKAGAAPVQNIGAYGCEAKDAIRRVEMYCVETGAMLTLDAAHCGFGYRESVFKHDLKGRAIITAVEIALTHTPRPRLGYGDVEREVEARGGATLRNIREAICAIRRAKLPDPAVLGNAGSFFKNPVVGAAAAERLLAEYPDMPHYPAPEGRVKLAAGWLIDRAGMKGSRKGAVGVHERQALVLVNHGGATGGEVIAFAHEVQERVREKFGIEIDTEVNIL</sequence>
<dbReference type="InterPro" id="IPR036318">
    <property type="entry name" value="FAD-bd_PCMH-like_sf"/>
</dbReference>
<comment type="pathway">
    <text evidence="4 19">Cell wall biogenesis; peptidoglycan biosynthesis.</text>
</comment>
<keyword evidence="13 19" id="KW-0573">Peptidoglycan synthesis</keyword>
<feature type="active site" evidence="19">
    <location>
        <position position="331"/>
    </location>
</feature>
<comment type="similarity">
    <text evidence="19">Belongs to the MurB family.</text>
</comment>
<dbReference type="Pfam" id="PF02873">
    <property type="entry name" value="MurB_C"/>
    <property type="match status" value="1"/>
</dbReference>
<evidence type="ECO:0000256" key="4">
    <source>
        <dbReference type="ARBA" id="ARBA00004752"/>
    </source>
</evidence>
<accession>A0ABV1GXS6</accession>
<evidence type="ECO:0000256" key="7">
    <source>
        <dbReference type="ARBA" id="ARBA00022490"/>
    </source>
</evidence>
<evidence type="ECO:0000256" key="3">
    <source>
        <dbReference type="ARBA" id="ARBA00004496"/>
    </source>
</evidence>
<dbReference type="InterPro" id="IPR016169">
    <property type="entry name" value="FAD-bd_PCMH_sub2"/>
</dbReference>